<evidence type="ECO:0000313" key="2">
    <source>
        <dbReference type="Proteomes" id="UP000004358"/>
    </source>
</evidence>
<accession>A3ZSS6</accession>
<dbReference type="STRING" id="314230.DSM3645_10912"/>
<comment type="caution">
    <text evidence="1">The sequence shown here is derived from an EMBL/GenBank/DDBJ whole genome shotgun (WGS) entry which is preliminary data.</text>
</comment>
<dbReference type="EMBL" id="AANZ01000009">
    <property type="protein sequence ID" value="EAQ80350.1"/>
    <property type="molecule type" value="Genomic_DNA"/>
</dbReference>
<gene>
    <name evidence="1" type="ORF">DSM3645_10912</name>
</gene>
<dbReference type="eggNOG" id="ENOG5032EAH">
    <property type="taxonomic scope" value="Bacteria"/>
</dbReference>
<sequence length="132" mass="14913">MPTLMIVLKREIPDVQSYVHGHELSEREEELTLLAQSLGVRPLMDFFGQGADETDFFLEDELDLGGGFELPQETWFAPAEGLLTIAALLAHLEAKPATISAEDSVRRELRQWQSLLQTADKHQVLWHVAVDF</sequence>
<organism evidence="1 2">
    <name type="scientific">Blastopirellula marina DSM 3645</name>
    <dbReference type="NCBI Taxonomy" id="314230"/>
    <lineage>
        <taxon>Bacteria</taxon>
        <taxon>Pseudomonadati</taxon>
        <taxon>Planctomycetota</taxon>
        <taxon>Planctomycetia</taxon>
        <taxon>Pirellulales</taxon>
        <taxon>Pirellulaceae</taxon>
        <taxon>Blastopirellula</taxon>
    </lineage>
</organism>
<dbReference type="RefSeq" id="WP_002655779.1">
    <property type="nucleotide sequence ID" value="NZ_CH672377.1"/>
</dbReference>
<name>A3ZSS6_9BACT</name>
<proteinExistence type="predicted"/>
<dbReference type="OrthoDB" id="279836at2"/>
<evidence type="ECO:0000313" key="1">
    <source>
        <dbReference type="EMBL" id="EAQ80350.1"/>
    </source>
</evidence>
<protein>
    <submittedName>
        <fullName evidence="1">Uncharacterized protein</fullName>
    </submittedName>
</protein>
<dbReference type="Proteomes" id="UP000004358">
    <property type="component" value="Unassembled WGS sequence"/>
</dbReference>
<dbReference type="HOGENOM" id="CLU_1874434_0_0_0"/>
<dbReference type="AlphaFoldDB" id="A3ZSS6"/>
<reference evidence="1 2" key="1">
    <citation type="submission" date="2006-02" db="EMBL/GenBank/DDBJ databases">
        <authorList>
            <person name="Amann R."/>
            <person name="Ferriera S."/>
            <person name="Johnson J."/>
            <person name="Kravitz S."/>
            <person name="Halpern A."/>
            <person name="Remington K."/>
            <person name="Beeson K."/>
            <person name="Tran B."/>
            <person name="Rogers Y.-H."/>
            <person name="Friedman R."/>
            <person name="Venter J.C."/>
        </authorList>
    </citation>
    <scope>NUCLEOTIDE SEQUENCE [LARGE SCALE GENOMIC DNA]</scope>
    <source>
        <strain evidence="1 2">DSM 3645</strain>
    </source>
</reference>